<dbReference type="RefSeq" id="WP_112880252.1">
    <property type="nucleotide sequence ID" value="NZ_QLUW01000001.1"/>
</dbReference>
<dbReference type="EMBL" id="QLUW01000001">
    <property type="protein sequence ID" value="RAP77164.1"/>
    <property type="molecule type" value="Genomic_DNA"/>
</dbReference>
<name>A0A328UAA2_9BACL</name>
<keyword evidence="1" id="KW-0732">Signal</keyword>
<evidence type="ECO:0000313" key="2">
    <source>
        <dbReference type="EMBL" id="RAP77164.1"/>
    </source>
</evidence>
<keyword evidence="3" id="KW-1185">Reference proteome</keyword>
<evidence type="ECO:0000256" key="1">
    <source>
        <dbReference type="SAM" id="SignalP"/>
    </source>
</evidence>
<organism evidence="2 3">
    <name type="scientific">Paenibacillus montanisoli</name>
    <dbReference type="NCBI Taxonomy" id="2081970"/>
    <lineage>
        <taxon>Bacteria</taxon>
        <taxon>Bacillati</taxon>
        <taxon>Bacillota</taxon>
        <taxon>Bacilli</taxon>
        <taxon>Bacillales</taxon>
        <taxon>Paenibacillaceae</taxon>
        <taxon>Paenibacillus</taxon>
    </lineage>
</organism>
<accession>A0A328UAA2</accession>
<gene>
    <name evidence="2" type="ORF">DL346_01300</name>
</gene>
<reference evidence="2 3" key="1">
    <citation type="submission" date="2018-06" db="EMBL/GenBank/DDBJ databases">
        <title>Paenibacillus montanisoli sp. nov., isolated from mountain area soil.</title>
        <authorList>
            <person name="Wu M."/>
        </authorList>
    </citation>
    <scope>NUCLEOTIDE SEQUENCE [LARGE SCALE GENOMIC DNA]</scope>
    <source>
        <strain evidence="2 3">RA17</strain>
    </source>
</reference>
<comment type="caution">
    <text evidence="2">The sequence shown here is derived from an EMBL/GenBank/DDBJ whole genome shotgun (WGS) entry which is preliminary data.</text>
</comment>
<dbReference type="InterPro" id="IPR016195">
    <property type="entry name" value="Pol/histidinol_Pase-like"/>
</dbReference>
<proteinExistence type="predicted"/>
<feature type="chain" id="PRO_5016283048" evidence="1">
    <location>
        <begin position="28"/>
        <end position="523"/>
    </location>
</feature>
<sequence>MFKQKSTAMLLGSVTLTAALLTQSAHATGVRNEDENDGKWLAGEYHVHTFQSDDAQHSLTSMLDAGLEKYGLDWMGTADHLRMESRDDEGNPIPGGPIPLSQGMLQYQVPKIKQLQAEGKYKGKIIFSGFEWDMPTYEHVGVGLLTDNPGSDESLKAASHFEYLFTNRDEKLFDPADVAAWSAKDARAFSTKEDARTALKWLETNYKDTSFALFNHPNRKMVYTIEDFRDFNNIAPTVAFGFEGMVGNQMEPDRGGENLDNPKNRTYGGSDYMLAHLGGAWDALLGEGRKFFNFSNSDAHFYISDNRLYSSGYDPGQYSKNYTWIKGNDALAVLNGMRSGKSFSVFGDLINALDFNVTQDNSENRSDAGMGETIVARDGKQLTITIKFKSSEKNNNGDQVKVDHVDLITGDITGKKMPGTPEYAKDTNDSTVVLKRFTSKDWKTTKDGYNVITYKLKATKDQYFRLRGTNLGTDIPGETQNGEPLMDVKTDIADNEARFEAINKRNYSDLWFYSNPIYVSVIK</sequence>
<dbReference type="Gene3D" id="3.20.20.140">
    <property type="entry name" value="Metal-dependent hydrolases"/>
    <property type="match status" value="1"/>
</dbReference>
<protein>
    <submittedName>
        <fullName evidence="2">S-layer protein</fullName>
    </submittedName>
</protein>
<dbReference type="SUPFAM" id="SSF89550">
    <property type="entry name" value="PHP domain-like"/>
    <property type="match status" value="1"/>
</dbReference>
<dbReference type="AlphaFoldDB" id="A0A328UAA2"/>
<dbReference type="Proteomes" id="UP000249260">
    <property type="component" value="Unassembled WGS sequence"/>
</dbReference>
<dbReference type="OrthoDB" id="9997at2"/>
<evidence type="ECO:0000313" key="3">
    <source>
        <dbReference type="Proteomes" id="UP000249260"/>
    </source>
</evidence>
<feature type="signal peptide" evidence="1">
    <location>
        <begin position="1"/>
        <end position="27"/>
    </location>
</feature>